<evidence type="ECO:0000256" key="2">
    <source>
        <dbReference type="SAM" id="SignalP"/>
    </source>
</evidence>
<name>A0A8J7PIS5_9PROT</name>
<dbReference type="Proteomes" id="UP000664414">
    <property type="component" value="Unassembled WGS sequence"/>
</dbReference>
<evidence type="ECO:0000313" key="4">
    <source>
        <dbReference type="Proteomes" id="UP000664414"/>
    </source>
</evidence>
<dbReference type="AlphaFoldDB" id="A0A8J7PIS5"/>
<feature type="compositionally biased region" description="Low complexity" evidence="1">
    <location>
        <begin position="412"/>
        <end position="431"/>
    </location>
</feature>
<protein>
    <submittedName>
        <fullName evidence="3">Uncharacterized protein</fullName>
    </submittedName>
</protein>
<feature type="chain" id="PRO_5035215509" evidence="2">
    <location>
        <begin position="23"/>
        <end position="431"/>
    </location>
</feature>
<feature type="compositionally biased region" description="Polar residues" evidence="1">
    <location>
        <begin position="251"/>
        <end position="265"/>
    </location>
</feature>
<organism evidence="3 4">
    <name type="scientific">Candidatus Paracaedimonas acanthamoebae</name>
    <dbReference type="NCBI Taxonomy" id="244581"/>
    <lineage>
        <taxon>Bacteria</taxon>
        <taxon>Pseudomonadati</taxon>
        <taxon>Pseudomonadota</taxon>
        <taxon>Alphaproteobacteria</taxon>
        <taxon>Holosporales</taxon>
        <taxon>Caedimonadaceae</taxon>
        <taxon>Candidatus Paracaedimonas</taxon>
    </lineage>
</organism>
<keyword evidence="2" id="KW-0732">Signal</keyword>
<feature type="region of interest" description="Disordered" evidence="1">
    <location>
        <begin position="182"/>
        <end position="207"/>
    </location>
</feature>
<feature type="compositionally biased region" description="Polar residues" evidence="1">
    <location>
        <begin position="346"/>
        <end position="356"/>
    </location>
</feature>
<comment type="caution">
    <text evidence="3">The sequence shown here is derived from an EMBL/GenBank/DDBJ whole genome shotgun (WGS) entry which is preliminary data.</text>
</comment>
<dbReference type="EMBL" id="JAFKGL010000010">
    <property type="protein sequence ID" value="MBN9412502.1"/>
    <property type="molecule type" value="Genomic_DNA"/>
</dbReference>
<gene>
    <name evidence="3" type="ORF">J0H12_01050</name>
</gene>
<evidence type="ECO:0000313" key="3">
    <source>
        <dbReference type="EMBL" id="MBN9412502.1"/>
    </source>
</evidence>
<feature type="region of interest" description="Disordered" evidence="1">
    <location>
        <begin position="242"/>
        <end position="431"/>
    </location>
</feature>
<feature type="compositionally biased region" description="Basic and acidic residues" evidence="1">
    <location>
        <begin position="368"/>
        <end position="387"/>
    </location>
</feature>
<feature type="signal peptide" evidence="2">
    <location>
        <begin position="1"/>
        <end position="22"/>
    </location>
</feature>
<sequence length="431" mass="47677">MTKLSFFCSLLTTTLLSMPAIATKVDEDILSASREKSPSIKKAEIKASEDIGAFLGACVPQMRLLKEWIIPFSNSKDSSPLPVQSMISTSQEDHEATMTLFKKNAASTIKELVHDGLALMDDYPTELTAKKLDDFSAYEMLATLFARIYETELFLQELSPSYALHGQLKGYFILHKTRQKEKEGLQKLQQEQQTPSSPQEPKFSPKRDDLEQKFLTITEELEQKFRGVCQKVAQYRRLTVALPDGTPDFSDLTSEEPTSPLLSPRSSDSISPPKLSPSPLPSSSQDSIVQRGRAKTTSSPRVMTTSPKGPNSTEEFRTGSIPSLHSEKKRPLKEKRSESMSEKSPQGISATALQESSRFRALSTASSSDEKISVEKSPESPKSESPQKKRTLLGDLKRSLSGKKKNLNEVKSSSSSPSSRSSLGSSQEETR</sequence>
<accession>A0A8J7PIS5</accession>
<proteinExistence type="predicted"/>
<feature type="compositionally biased region" description="Polar residues" evidence="1">
    <location>
        <begin position="295"/>
        <end position="313"/>
    </location>
</feature>
<feature type="compositionally biased region" description="Low complexity" evidence="1">
    <location>
        <begin position="186"/>
        <end position="201"/>
    </location>
</feature>
<reference evidence="3" key="1">
    <citation type="submission" date="2021-02" db="EMBL/GenBank/DDBJ databases">
        <title>Thiocyanate and organic carbon inputs drive convergent selection for specific autotrophic Afipia and Thiobacillus strains within complex microbiomes.</title>
        <authorList>
            <person name="Huddy R.J."/>
            <person name="Sachdeva R."/>
            <person name="Kadzinga F."/>
            <person name="Kantor R.S."/>
            <person name="Harrison S.T.L."/>
            <person name="Banfield J.F."/>
        </authorList>
    </citation>
    <scope>NUCLEOTIDE SEQUENCE</scope>
    <source>
        <strain evidence="3">SCN18_10_11_15_R4_P_38_20</strain>
    </source>
</reference>
<evidence type="ECO:0000256" key="1">
    <source>
        <dbReference type="SAM" id="MobiDB-lite"/>
    </source>
</evidence>